<protein>
    <submittedName>
        <fullName evidence="1">Uncharacterized protein</fullName>
    </submittedName>
</protein>
<gene>
    <name evidence="1" type="ORF">DES32_3141</name>
</gene>
<keyword evidence="2" id="KW-1185">Reference proteome</keyword>
<name>A0A3D9YKZ8_9HYPH</name>
<evidence type="ECO:0000313" key="2">
    <source>
        <dbReference type="Proteomes" id="UP000256900"/>
    </source>
</evidence>
<dbReference type="Proteomes" id="UP000256900">
    <property type="component" value="Unassembled WGS sequence"/>
</dbReference>
<comment type="caution">
    <text evidence="1">The sequence shown here is derived from an EMBL/GenBank/DDBJ whole genome shotgun (WGS) entry which is preliminary data.</text>
</comment>
<proteinExistence type="predicted"/>
<accession>A0A3D9YKZ8</accession>
<dbReference type="AlphaFoldDB" id="A0A3D9YKZ8"/>
<evidence type="ECO:0000313" key="1">
    <source>
        <dbReference type="EMBL" id="REF83225.1"/>
    </source>
</evidence>
<organism evidence="1 2">
    <name type="scientific">Methylovirgula ligni</name>
    <dbReference type="NCBI Taxonomy" id="569860"/>
    <lineage>
        <taxon>Bacteria</taxon>
        <taxon>Pseudomonadati</taxon>
        <taxon>Pseudomonadota</taxon>
        <taxon>Alphaproteobacteria</taxon>
        <taxon>Hyphomicrobiales</taxon>
        <taxon>Beijerinckiaceae</taxon>
        <taxon>Methylovirgula</taxon>
    </lineage>
</organism>
<dbReference type="EMBL" id="QUMO01000006">
    <property type="protein sequence ID" value="REF83225.1"/>
    <property type="molecule type" value="Genomic_DNA"/>
</dbReference>
<reference evidence="1 2" key="1">
    <citation type="submission" date="2018-08" db="EMBL/GenBank/DDBJ databases">
        <title>Genomic Encyclopedia of Type Strains, Phase IV (KMG-IV): sequencing the most valuable type-strain genomes for metagenomic binning, comparative biology and taxonomic classification.</title>
        <authorList>
            <person name="Goeker M."/>
        </authorList>
    </citation>
    <scope>NUCLEOTIDE SEQUENCE [LARGE SCALE GENOMIC DNA]</scope>
    <source>
        <strain evidence="1 2">BW863</strain>
    </source>
</reference>
<dbReference type="RefSeq" id="WP_115837732.1">
    <property type="nucleotide sequence ID" value="NZ_CP025086.1"/>
</dbReference>
<sequence>MPEPRKIDVAYSDGHWLAEVAPDFDEPFDCESLQRLIEAVQRERPDEPLLFIVDWTTIEGYPDAELQLLDAGEKSGAMVISSVQEF</sequence>